<dbReference type="EMBL" id="LR824557">
    <property type="protein sequence ID" value="CAH1642312.1"/>
    <property type="molecule type" value="Genomic_DNA"/>
</dbReference>
<organism evidence="1 2">
    <name type="scientific">Spodoptera littoralis</name>
    <name type="common">Egyptian cotton leafworm</name>
    <dbReference type="NCBI Taxonomy" id="7109"/>
    <lineage>
        <taxon>Eukaryota</taxon>
        <taxon>Metazoa</taxon>
        <taxon>Ecdysozoa</taxon>
        <taxon>Arthropoda</taxon>
        <taxon>Hexapoda</taxon>
        <taxon>Insecta</taxon>
        <taxon>Pterygota</taxon>
        <taxon>Neoptera</taxon>
        <taxon>Endopterygota</taxon>
        <taxon>Lepidoptera</taxon>
        <taxon>Glossata</taxon>
        <taxon>Ditrysia</taxon>
        <taxon>Noctuoidea</taxon>
        <taxon>Noctuidae</taxon>
        <taxon>Amphipyrinae</taxon>
        <taxon>Spodoptera</taxon>
    </lineage>
</organism>
<sequence>MDTLNTRGVTSALPAFWGLGV</sequence>
<reference evidence="1" key="1">
    <citation type="submission" date="2022-02" db="EMBL/GenBank/DDBJ databases">
        <authorList>
            <person name="King R."/>
        </authorList>
    </citation>
    <scope>NUCLEOTIDE SEQUENCE</scope>
</reference>
<protein>
    <submittedName>
        <fullName evidence="1">Uncharacterized protein</fullName>
    </submittedName>
</protein>
<dbReference type="Proteomes" id="UP001153321">
    <property type="component" value="Chromosome 26"/>
</dbReference>
<name>A0A9P0I941_SPOLI</name>
<keyword evidence="2" id="KW-1185">Reference proteome</keyword>
<evidence type="ECO:0000313" key="1">
    <source>
        <dbReference type="EMBL" id="CAH1642312.1"/>
    </source>
</evidence>
<dbReference type="AlphaFoldDB" id="A0A9P0I941"/>
<accession>A0A9P0I941</accession>
<proteinExistence type="predicted"/>
<gene>
    <name evidence="1" type="ORF">SPLIT_LOCUS7668</name>
</gene>
<evidence type="ECO:0000313" key="2">
    <source>
        <dbReference type="Proteomes" id="UP001153321"/>
    </source>
</evidence>